<dbReference type="GO" id="GO:0000287">
    <property type="term" value="F:magnesium ion binding"/>
    <property type="evidence" value="ECO:0007669"/>
    <property type="project" value="InterPro"/>
</dbReference>
<dbReference type="AlphaFoldDB" id="A0A413KAQ6"/>
<dbReference type="GO" id="GO:0006226">
    <property type="term" value="P:dUMP biosynthetic process"/>
    <property type="evidence" value="ECO:0007669"/>
    <property type="project" value="InterPro"/>
</dbReference>
<keyword evidence="4" id="KW-0546">Nucleotide metabolism</keyword>
<protein>
    <recommendedName>
        <fullName evidence="2">dUTP diphosphatase</fullName>
        <ecNumber evidence="2">3.6.1.23</ecNumber>
    </recommendedName>
</protein>
<gene>
    <name evidence="8" type="ORF">DXA22_09890</name>
</gene>
<feature type="region of interest" description="Disordered" evidence="6">
    <location>
        <begin position="119"/>
        <end position="138"/>
    </location>
</feature>
<evidence type="ECO:0000256" key="2">
    <source>
        <dbReference type="ARBA" id="ARBA00012379"/>
    </source>
</evidence>
<comment type="catalytic activity">
    <reaction evidence="5">
        <text>dUTP + H2O = dUMP + diphosphate + H(+)</text>
        <dbReference type="Rhea" id="RHEA:10248"/>
        <dbReference type="ChEBI" id="CHEBI:15377"/>
        <dbReference type="ChEBI" id="CHEBI:15378"/>
        <dbReference type="ChEBI" id="CHEBI:33019"/>
        <dbReference type="ChEBI" id="CHEBI:61555"/>
        <dbReference type="ChEBI" id="CHEBI:246422"/>
        <dbReference type="EC" id="3.6.1.23"/>
    </reaction>
</comment>
<name>A0A413KAQ6_BIFPS</name>
<keyword evidence="3 8" id="KW-0378">Hydrolase</keyword>
<evidence type="ECO:0000259" key="7">
    <source>
        <dbReference type="Pfam" id="PF00692"/>
    </source>
</evidence>
<comment type="caution">
    <text evidence="8">The sequence shown here is derived from an EMBL/GenBank/DDBJ whole genome shotgun (WGS) entry which is preliminary data.</text>
</comment>
<dbReference type="GO" id="GO:0004170">
    <property type="term" value="F:dUTP diphosphatase activity"/>
    <property type="evidence" value="ECO:0007669"/>
    <property type="project" value="UniProtKB-EC"/>
</dbReference>
<dbReference type="InterPro" id="IPR036157">
    <property type="entry name" value="dUTPase-like_sf"/>
</dbReference>
<dbReference type="PANTHER" id="PTHR11241:SF0">
    <property type="entry name" value="DEOXYURIDINE 5'-TRIPHOSPHATE NUCLEOTIDOHYDROLASE"/>
    <property type="match status" value="1"/>
</dbReference>
<dbReference type="EMBL" id="QSDK01000025">
    <property type="protein sequence ID" value="RGY74790.1"/>
    <property type="molecule type" value="Genomic_DNA"/>
</dbReference>
<evidence type="ECO:0000256" key="5">
    <source>
        <dbReference type="ARBA" id="ARBA00047686"/>
    </source>
</evidence>
<evidence type="ECO:0000313" key="9">
    <source>
        <dbReference type="Proteomes" id="UP000284163"/>
    </source>
</evidence>
<proteinExistence type="inferred from homology"/>
<dbReference type="Gene3D" id="2.70.40.10">
    <property type="match status" value="1"/>
</dbReference>
<organism evidence="8 9">
    <name type="scientific">Bifidobacterium pseudocatenulatum</name>
    <dbReference type="NCBI Taxonomy" id="28026"/>
    <lineage>
        <taxon>Bacteria</taxon>
        <taxon>Bacillati</taxon>
        <taxon>Actinomycetota</taxon>
        <taxon>Actinomycetes</taxon>
        <taxon>Bifidobacteriales</taxon>
        <taxon>Bifidobacteriaceae</taxon>
        <taxon>Bifidobacterium</taxon>
    </lineage>
</organism>
<dbReference type="GO" id="GO:0046081">
    <property type="term" value="P:dUTP catabolic process"/>
    <property type="evidence" value="ECO:0007669"/>
    <property type="project" value="InterPro"/>
</dbReference>
<dbReference type="NCBIfam" id="TIGR00576">
    <property type="entry name" value="dut"/>
    <property type="match status" value="1"/>
</dbReference>
<evidence type="ECO:0000313" key="8">
    <source>
        <dbReference type="EMBL" id="RGY74790.1"/>
    </source>
</evidence>
<dbReference type="InterPro" id="IPR033704">
    <property type="entry name" value="dUTPase_trimeric"/>
</dbReference>
<dbReference type="Pfam" id="PF00692">
    <property type="entry name" value="dUTPase"/>
    <property type="match status" value="1"/>
</dbReference>
<dbReference type="NCBIfam" id="NF001862">
    <property type="entry name" value="PRK00601.1"/>
    <property type="match status" value="1"/>
</dbReference>
<dbReference type="EC" id="3.6.1.23" evidence="2"/>
<evidence type="ECO:0000256" key="6">
    <source>
        <dbReference type="SAM" id="MobiDB-lite"/>
    </source>
</evidence>
<dbReference type="InterPro" id="IPR029054">
    <property type="entry name" value="dUTPase-like"/>
</dbReference>
<reference evidence="8 9" key="1">
    <citation type="submission" date="2018-08" db="EMBL/GenBank/DDBJ databases">
        <title>A genome reference for cultivated species of the human gut microbiota.</title>
        <authorList>
            <person name="Zou Y."/>
            <person name="Xue W."/>
            <person name="Luo G."/>
        </authorList>
    </citation>
    <scope>NUCLEOTIDE SEQUENCE [LARGE SCALE GENOMIC DNA]</scope>
    <source>
        <strain evidence="8 9">CF01-1</strain>
    </source>
</reference>
<dbReference type="SUPFAM" id="SSF51283">
    <property type="entry name" value="dUTPase-like"/>
    <property type="match status" value="1"/>
</dbReference>
<evidence type="ECO:0000256" key="1">
    <source>
        <dbReference type="ARBA" id="ARBA00006581"/>
    </source>
</evidence>
<dbReference type="CDD" id="cd07557">
    <property type="entry name" value="trimeric_dUTPase"/>
    <property type="match status" value="1"/>
</dbReference>
<dbReference type="PANTHER" id="PTHR11241">
    <property type="entry name" value="DEOXYURIDINE 5'-TRIPHOSPHATE NUCLEOTIDOHYDROLASE"/>
    <property type="match status" value="1"/>
</dbReference>
<evidence type="ECO:0000256" key="4">
    <source>
        <dbReference type="ARBA" id="ARBA00023080"/>
    </source>
</evidence>
<sequence length="138" mass="14719">MQITGNTDNIAYQHPHDAGADLKSREDTIIPANGRTLVHTGVYAAIPHNHVGLVCPRSGLALNQGLTVLNAPGIIDSNYRGELCVILHNTSERAVKITAGQRIAQLVITPVAHVKIIPESQLPENTERGENGFGSTGE</sequence>
<dbReference type="InterPro" id="IPR008181">
    <property type="entry name" value="dUTPase"/>
</dbReference>
<accession>A0A413KAQ6</accession>
<dbReference type="Proteomes" id="UP000284163">
    <property type="component" value="Unassembled WGS sequence"/>
</dbReference>
<evidence type="ECO:0000256" key="3">
    <source>
        <dbReference type="ARBA" id="ARBA00022801"/>
    </source>
</evidence>
<comment type="similarity">
    <text evidence="1">Belongs to the dUTPase family.</text>
</comment>
<feature type="domain" description="dUTPase-like" evidence="7">
    <location>
        <begin position="10"/>
        <end position="137"/>
    </location>
</feature>